<feature type="domain" description="BTB" evidence="7">
    <location>
        <begin position="50"/>
        <end position="115"/>
    </location>
</feature>
<evidence type="ECO:0000256" key="1">
    <source>
        <dbReference type="ARBA" id="ARBA00022473"/>
    </source>
</evidence>
<dbReference type="EMBL" id="JAXCGZ010000570">
    <property type="protein sequence ID" value="KAK7085804.1"/>
    <property type="molecule type" value="Genomic_DNA"/>
</dbReference>
<dbReference type="GO" id="GO:0045467">
    <property type="term" value="P:R7 cell development"/>
    <property type="evidence" value="ECO:0007669"/>
    <property type="project" value="UniProtKB-ARBA"/>
</dbReference>
<feature type="compositionally biased region" description="Basic and acidic residues" evidence="6">
    <location>
        <begin position="144"/>
        <end position="193"/>
    </location>
</feature>
<name>A0AAN8XWH8_HALRR</name>
<dbReference type="PROSITE" id="PS50097">
    <property type="entry name" value="BTB"/>
    <property type="match status" value="1"/>
</dbReference>
<dbReference type="InterPro" id="IPR051095">
    <property type="entry name" value="Dros_DevTransReg"/>
</dbReference>
<dbReference type="CDD" id="cd18315">
    <property type="entry name" value="BTB_POZ_BAB-like"/>
    <property type="match status" value="1"/>
</dbReference>
<evidence type="ECO:0000256" key="5">
    <source>
        <dbReference type="ARBA" id="ARBA00037382"/>
    </source>
</evidence>
<dbReference type="GO" id="GO:0045476">
    <property type="term" value="P:nurse cell apoptotic process"/>
    <property type="evidence" value="ECO:0007669"/>
    <property type="project" value="UniProtKB-ARBA"/>
</dbReference>
<dbReference type="GO" id="GO:0007464">
    <property type="term" value="P:R3/R4 cell fate commitment"/>
    <property type="evidence" value="ECO:0007669"/>
    <property type="project" value="UniProtKB-ARBA"/>
</dbReference>
<keyword evidence="3" id="KW-0524">Neurogenesis</keyword>
<comment type="function">
    <text evidence="5">Putative transcription factor required for axon growth and guidance in the central and peripheral nervous systems. Repels CNS axons away from the midline by promoting the expression of the midline repellent sli and its receptor robo.</text>
</comment>
<dbReference type="Proteomes" id="UP001381693">
    <property type="component" value="Unassembled WGS sequence"/>
</dbReference>
<dbReference type="PANTHER" id="PTHR23110">
    <property type="entry name" value="BTB DOMAIN TRANSCRIPTION FACTOR"/>
    <property type="match status" value="1"/>
</dbReference>
<proteinExistence type="predicted"/>
<feature type="compositionally biased region" description="Polar residues" evidence="6">
    <location>
        <begin position="194"/>
        <end position="204"/>
    </location>
</feature>
<dbReference type="GO" id="GO:0048813">
    <property type="term" value="P:dendrite morphogenesis"/>
    <property type="evidence" value="ECO:0007669"/>
    <property type="project" value="UniProtKB-ARBA"/>
</dbReference>
<dbReference type="PANTHER" id="PTHR23110:SF111">
    <property type="entry name" value="LONGITUDINALS LACKING PROTEIN, ISOFORMS F_I_K_T"/>
    <property type="match status" value="1"/>
</dbReference>
<dbReference type="GO" id="GO:0007526">
    <property type="term" value="P:larval somatic muscle development"/>
    <property type="evidence" value="ECO:0007669"/>
    <property type="project" value="UniProtKB-ARBA"/>
</dbReference>
<evidence type="ECO:0000256" key="2">
    <source>
        <dbReference type="ARBA" id="ARBA00022782"/>
    </source>
</evidence>
<dbReference type="GO" id="GO:0008406">
    <property type="term" value="P:gonad development"/>
    <property type="evidence" value="ECO:0007669"/>
    <property type="project" value="UniProtKB-ARBA"/>
</dbReference>
<evidence type="ECO:0000313" key="8">
    <source>
        <dbReference type="EMBL" id="KAK7085804.1"/>
    </source>
</evidence>
<evidence type="ECO:0000313" key="9">
    <source>
        <dbReference type="Proteomes" id="UP001381693"/>
    </source>
</evidence>
<protein>
    <recommendedName>
        <fullName evidence="7">BTB domain-containing protein</fullName>
    </recommendedName>
</protein>
<evidence type="ECO:0000259" key="7">
    <source>
        <dbReference type="PROSITE" id="PS50097"/>
    </source>
</evidence>
<reference evidence="8 9" key="1">
    <citation type="submission" date="2023-11" db="EMBL/GenBank/DDBJ databases">
        <title>Halocaridina rubra genome assembly.</title>
        <authorList>
            <person name="Smith C."/>
        </authorList>
    </citation>
    <scope>NUCLEOTIDE SEQUENCE [LARGE SCALE GENOMIC DNA]</scope>
    <source>
        <strain evidence="8">EP-1</strain>
        <tissue evidence="8">Whole</tissue>
    </source>
</reference>
<keyword evidence="2" id="KW-0221">Differentiation</keyword>
<keyword evidence="4" id="KW-0539">Nucleus</keyword>
<dbReference type="SMART" id="SM00225">
    <property type="entry name" value="BTB"/>
    <property type="match status" value="1"/>
</dbReference>
<dbReference type="GO" id="GO:0016199">
    <property type="term" value="P:axon midline choice point recognition"/>
    <property type="evidence" value="ECO:0007669"/>
    <property type="project" value="UniProtKB-ARBA"/>
</dbReference>
<dbReference type="Pfam" id="PF00651">
    <property type="entry name" value="BTB"/>
    <property type="match status" value="1"/>
</dbReference>
<keyword evidence="1" id="KW-0217">Developmental protein</keyword>
<dbReference type="SUPFAM" id="SSF54695">
    <property type="entry name" value="POZ domain"/>
    <property type="match status" value="1"/>
</dbReference>
<dbReference type="Gene3D" id="3.30.710.10">
    <property type="entry name" value="Potassium Channel Kv1.1, Chain A"/>
    <property type="match status" value="1"/>
</dbReference>
<dbReference type="AlphaFoldDB" id="A0AAN8XWH8"/>
<evidence type="ECO:0000256" key="6">
    <source>
        <dbReference type="SAM" id="MobiDB-lite"/>
    </source>
</evidence>
<evidence type="ECO:0000256" key="4">
    <source>
        <dbReference type="ARBA" id="ARBA00023242"/>
    </source>
</evidence>
<accession>A0AAN8XWH8</accession>
<dbReference type="GO" id="GO:0006357">
    <property type="term" value="P:regulation of transcription by RNA polymerase II"/>
    <property type="evidence" value="ECO:0007669"/>
    <property type="project" value="TreeGrafter"/>
</dbReference>
<gene>
    <name evidence="8" type="ORF">SK128_018631</name>
</gene>
<dbReference type="InterPro" id="IPR000210">
    <property type="entry name" value="BTB/POZ_dom"/>
</dbReference>
<dbReference type="InterPro" id="IPR011333">
    <property type="entry name" value="SKP1/BTB/POZ_sf"/>
</dbReference>
<comment type="caution">
    <text evidence="8">The sequence shown here is derived from an EMBL/GenBank/DDBJ whole genome shotgun (WGS) entry which is preliminary data.</text>
</comment>
<feature type="non-terminal residue" evidence="8">
    <location>
        <position position="227"/>
    </location>
</feature>
<sequence>MRLKTASVRRYLVTNGNKMVDQQQFCLRWNNHGSTLVAVFDNLLANESLVDVTLFAEGHLLKAHKVVLSACSPYFQTLFAQTTDKHPIVILKDVKYIELKALLEYMYRGEVNVSQDQLGPLIKTAESLKIKGLADGAKTDREIRDGRDHSREGREIRDQRDRDVRDLRDSRDSRDGRDLRLERDSREGRDSHPIHSTVSQNVSKLENPHLDPKFSRPGLDAFPIPPQ</sequence>
<organism evidence="8 9">
    <name type="scientific">Halocaridina rubra</name>
    <name type="common">Hawaiian red shrimp</name>
    <dbReference type="NCBI Taxonomy" id="373956"/>
    <lineage>
        <taxon>Eukaryota</taxon>
        <taxon>Metazoa</taxon>
        <taxon>Ecdysozoa</taxon>
        <taxon>Arthropoda</taxon>
        <taxon>Crustacea</taxon>
        <taxon>Multicrustacea</taxon>
        <taxon>Malacostraca</taxon>
        <taxon>Eumalacostraca</taxon>
        <taxon>Eucarida</taxon>
        <taxon>Decapoda</taxon>
        <taxon>Pleocyemata</taxon>
        <taxon>Caridea</taxon>
        <taxon>Atyoidea</taxon>
        <taxon>Atyidae</taxon>
        <taxon>Halocaridina</taxon>
    </lineage>
</organism>
<feature type="region of interest" description="Disordered" evidence="6">
    <location>
        <begin position="144"/>
        <end position="227"/>
    </location>
</feature>
<dbReference type="GO" id="GO:0005634">
    <property type="term" value="C:nucleus"/>
    <property type="evidence" value="ECO:0007669"/>
    <property type="project" value="TreeGrafter"/>
</dbReference>
<evidence type="ECO:0000256" key="3">
    <source>
        <dbReference type="ARBA" id="ARBA00022902"/>
    </source>
</evidence>
<dbReference type="GO" id="GO:0035167">
    <property type="term" value="P:larval lymph gland hemopoiesis"/>
    <property type="evidence" value="ECO:0007669"/>
    <property type="project" value="UniProtKB-ARBA"/>
</dbReference>
<keyword evidence="9" id="KW-1185">Reference proteome</keyword>